<dbReference type="AlphaFoldDB" id="T1H1I1"/>
<dbReference type="GO" id="GO:0005886">
    <property type="term" value="C:plasma membrane"/>
    <property type="evidence" value="ECO:0007669"/>
    <property type="project" value="TreeGrafter"/>
</dbReference>
<organism evidence="1 2">
    <name type="scientific">Megaselia scalaris</name>
    <name type="common">Humpbacked fly</name>
    <name type="synonym">Phora scalaris</name>
    <dbReference type="NCBI Taxonomy" id="36166"/>
    <lineage>
        <taxon>Eukaryota</taxon>
        <taxon>Metazoa</taxon>
        <taxon>Ecdysozoa</taxon>
        <taxon>Arthropoda</taxon>
        <taxon>Hexapoda</taxon>
        <taxon>Insecta</taxon>
        <taxon>Pterygota</taxon>
        <taxon>Neoptera</taxon>
        <taxon>Endopterygota</taxon>
        <taxon>Diptera</taxon>
        <taxon>Brachycera</taxon>
        <taxon>Muscomorpha</taxon>
        <taxon>Platypezoidea</taxon>
        <taxon>Phoridae</taxon>
        <taxon>Megaseliini</taxon>
        <taxon>Megaselia</taxon>
    </lineage>
</organism>
<accession>T1H1I1</accession>
<dbReference type="EMBL" id="CAQQ02191637">
    <property type="status" value="NOT_ANNOTATED_CDS"/>
    <property type="molecule type" value="Genomic_DNA"/>
</dbReference>
<dbReference type="PANTHER" id="PTHR12444">
    <property type="entry name" value="PROTEIN EFR3 HOMOLOG CMP44E"/>
    <property type="match status" value="1"/>
</dbReference>
<sequence length="147" mass="16422">MQNILLKSLLKVGTQYRTVAFDKAFPASFLQPLLKMARTPHDPTRIIVMQIFQALLDRHQNQGVLTNITTQPYSAMSQETPSRSDILFVHKNGPNIMQALIDGFVLSDKIESLASTYNTAALLVVELACHETIQEFLLFILGPTCCT</sequence>
<protein>
    <submittedName>
        <fullName evidence="1">Uncharacterized protein</fullName>
    </submittedName>
</protein>
<evidence type="ECO:0000313" key="1">
    <source>
        <dbReference type="EnsemblMetazoa" id="MESCA010043-PA"/>
    </source>
</evidence>
<dbReference type="GO" id="GO:0072659">
    <property type="term" value="P:protein localization to plasma membrane"/>
    <property type="evidence" value="ECO:0007669"/>
    <property type="project" value="TreeGrafter"/>
</dbReference>
<keyword evidence="2" id="KW-1185">Reference proteome</keyword>
<dbReference type="InterPro" id="IPR051851">
    <property type="entry name" value="EFR3_Homologs"/>
</dbReference>
<dbReference type="HOGENOM" id="CLU_1770192_0_0_1"/>
<reference evidence="2" key="1">
    <citation type="submission" date="2013-02" db="EMBL/GenBank/DDBJ databases">
        <authorList>
            <person name="Hughes D."/>
        </authorList>
    </citation>
    <scope>NUCLEOTIDE SEQUENCE</scope>
    <source>
        <strain>Durham</strain>
        <strain evidence="2">NC isolate 2 -- Noor lab</strain>
    </source>
</reference>
<dbReference type="PANTHER" id="PTHR12444:SF8">
    <property type="entry name" value="PROTEIN EFR3 HOMOLOG CMP44E"/>
    <property type="match status" value="1"/>
</dbReference>
<proteinExistence type="predicted"/>
<dbReference type="Proteomes" id="UP000015102">
    <property type="component" value="Unassembled WGS sequence"/>
</dbReference>
<evidence type="ECO:0000313" key="2">
    <source>
        <dbReference type="Proteomes" id="UP000015102"/>
    </source>
</evidence>
<name>T1H1I1_MEGSC</name>
<dbReference type="STRING" id="36166.T1H1I1"/>
<reference evidence="1" key="2">
    <citation type="submission" date="2015-06" db="UniProtKB">
        <authorList>
            <consortium name="EnsemblMetazoa"/>
        </authorList>
    </citation>
    <scope>IDENTIFICATION</scope>
</reference>
<dbReference type="EnsemblMetazoa" id="MESCA010043-RA">
    <property type="protein sequence ID" value="MESCA010043-PA"/>
    <property type="gene ID" value="MESCA010043"/>
</dbReference>